<evidence type="ECO:0000313" key="3">
    <source>
        <dbReference type="Proteomes" id="UP000660110"/>
    </source>
</evidence>
<dbReference type="AlphaFoldDB" id="A0A917B750"/>
<dbReference type="InterPro" id="IPR008337">
    <property type="entry name" value="Capsule_biosynth_CapB"/>
</dbReference>
<keyword evidence="3" id="KW-1185">Reference proteome</keyword>
<dbReference type="Pfam" id="PF08245">
    <property type="entry name" value="Mur_ligase_M"/>
    <property type="match status" value="1"/>
</dbReference>
<evidence type="ECO:0000259" key="1">
    <source>
        <dbReference type="Pfam" id="PF08245"/>
    </source>
</evidence>
<dbReference type="InterPro" id="IPR050061">
    <property type="entry name" value="MurCDEF_pg_biosynth"/>
</dbReference>
<name>A0A917B750_HALAA</name>
<dbReference type="EMBL" id="BMEL01000002">
    <property type="protein sequence ID" value="GGF22139.1"/>
    <property type="molecule type" value="Genomic_DNA"/>
</dbReference>
<sequence>MVVELSIIIILGLIAFFLGAKEKVKNNKNIESIPVRVNVNGIRGKSTVTRLITGVLQKAGYKTVGKTTGTDARMLYWFDAQEEPIQRRMEGPNIGEQRKVLDKTVQLEADALVSECMAVKPDYQVIFQNELLQANIGLIVNVLEDHMDVLGPTLEEVADSFGDAIPYDGDLIVNESKFVPHFKEIAEQRNTKVHICDTSLISEDFLKKFEYMVFPENAALALAVADILGIDHETAKQGMLEAWPDPGAMQILPIGDPHNPSFLVNGFSANDPTSTLNIWERVKQLSYPTEEPVIIMNCREDRVDRTEQFAKQVLPHLPCETLILMGETPGPILDAYKKGALPVRNLLDLEGYETEEIVRVLQPFLSGKTIYGIGNIHGGAEELVTRLEQKKIIKGTA</sequence>
<proteinExistence type="predicted"/>
<dbReference type="GO" id="GO:0016881">
    <property type="term" value="F:acid-amino acid ligase activity"/>
    <property type="evidence" value="ECO:0007669"/>
    <property type="project" value="InterPro"/>
</dbReference>
<dbReference type="InterPro" id="IPR036565">
    <property type="entry name" value="Mur-like_cat_sf"/>
</dbReference>
<dbReference type="Gene3D" id="3.40.1190.10">
    <property type="entry name" value="Mur-like, catalytic domain"/>
    <property type="match status" value="1"/>
</dbReference>
<protein>
    <submittedName>
        <fullName evidence="2">PGA synthase CapB</fullName>
    </submittedName>
</protein>
<dbReference type="RefSeq" id="WP_188377458.1">
    <property type="nucleotide sequence ID" value="NZ_BMEL01000002.1"/>
</dbReference>
<dbReference type="PANTHER" id="PTHR43445:SF1">
    <property type="entry name" value="PGA SYNTHASE CAPB"/>
    <property type="match status" value="1"/>
</dbReference>
<dbReference type="PANTHER" id="PTHR43445">
    <property type="entry name" value="UDP-N-ACETYLMURAMATE--L-ALANINE LIGASE-RELATED"/>
    <property type="match status" value="1"/>
</dbReference>
<reference evidence="2" key="2">
    <citation type="submission" date="2020-09" db="EMBL/GenBank/DDBJ databases">
        <authorList>
            <person name="Sun Q."/>
            <person name="Zhou Y."/>
        </authorList>
    </citation>
    <scope>NUCLEOTIDE SEQUENCE</scope>
    <source>
        <strain evidence="2">CGMCC 1.12153</strain>
    </source>
</reference>
<reference evidence="2" key="1">
    <citation type="journal article" date="2014" name="Int. J. Syst. Evol. Microbiol.">
        <title>Complete genome sequence of Corynebacterium casei LMG S-19264T (=DSM 44701T), isolated from a smear-ripened cheese.</title>
        <authorList>
            <consortium name="US DOE Joint Genome Institute (JGI-PGF)"/>
            <person name="Walter F."/>
            <person name="Albersmeier A."/>
            <person name="Kalinowski J."/>
            <person name="Ruckert C."/>
        </authorList>
    </citation>
    <scope>NUCLEOTIDE SEQUENCE</scope>
    <source>
        <strain evidence="2">CGMCC 1.12153</strain>
    </source>
</reference>
<evidence type="ECO:0000313" key="2">
    <source>
        <dbReference type="EMBL" id="GGF22139.1"/>
    </source>
</evidence>
<dbReference type="GO" id="GO:0005524">
    <property type="term" value="F:ATP binding"/>
    <property type="evidence" value="ECO:0007669"/>
    <property type="project" value="InterPro"/>
</dbReference>
<dbReference type="InterPro" id="IPR013221">
    <property type="entry name" value="Mur_ligase_cen"/>
</dbReference>
<dbReference type="GO" id="GO:0045227">
    <property type="term" value="P:capsule polysaccharide biosynthetic process"/>
    <property type="evidence" value="ECO:0007669"/>
    <property type="project" value="InterPro"/>
</dbReference>
<gene>
    <name evidence="2" type="primary">capB</name>
    <name evidence="2" type="ORF">GCM10010954_21250</name>
</gene>
<dbReference type="NCBIfam" id="TIGR04012">
    <property type="entry name" value="poly_gGlu_PgsB"/>
    <property type="match status" value="1"/>
</dbReference>
<dbReference type="PRINTS" id="PR01758">
    <property type="entry name" value="CAPSULEPROTB"/>
</dbReference>
<accession>A0A917B750</accession>
<dbReference type="Proteomes" id="UP000660110">
    <property type="component" value="Unassembled WGS sequence"/>
</dbReference>
<feature type="domain" description="Mur ligase central" evidence="1">
    <location>
        <begin position="41"/>
        <end position="194"/>
    </location>
</feature>
<dbReference type="SUPFAM" id="SSF53623">
    <property type="entry name" value="MurD-like peptide ligases, catalytic domain"/>
    <property type="match status" value="1"/>
</dbReference>
<organism evidence="2 3">
    <name type="scientific">Halobacillus andaensis</name>
    <dbReference type="NCBI Taxonomy" id="1176239"/>
    <lineage>
        <taxon>Bacteria</taxon>
        <taxon>Bacillati</taxon>
        <taxon>Bacillota</taxon>
        <taxon>Bacilli</taxon>
        <taxon>Bacillales</taxon>
        <taxon>Bacillaceae</taxon>
        <taxon>Halobacillus</taxon>
    </lineage>
</organism>
<dbReference type="GO" id="GO:0016020">
    <property type="term" value="C:membrane"/>
    <property type="evidence" value="ECO:0007669"/>
    <property type="project" value="InterPro"/>
</dbReference>
<comment type="caution">
    <text evidence="2">The sequence shown here is derived from an EMBL/GenBank/DDBJ whole genome shotgun (WGS) entry which is preliminary data.</text>
</comment>